<dbReference type="SUPFAM" id="SSF52833">
    <property type="entry name" value="Thioredoxin-like"/>
    <property type="match status" value="1"/>
</dbReference>
<dbReference type="PANTHER" id="PTHR42852">
    <property type="entry name" value="THIOL:DISULFIDE INTERCHANGE PROTEIN DSBE"/>
    <property type="match status" value="1"/>
</dbReference>
<keyword evidence="3" id="KW-1185">Reference proteome</keyword>
<dbReference type="InterPro" id="IPR000866">
    <property type="entry name" value="AhpC/TSA"/>
</dbReference>
<feature type="domain" description="Thioredoxin" evidence="1">
    <location>
        <begin position="16"/>
        <end position="171"/>
    </location>
</feature>
<sequence length="173" mass="19600">MFTFSAFAEANINVGPKSGISAPKISVLNLRNQPTNIEQLSSEKGLVIVFFRSADWCPYCKRHLLELNEQAQKFTDLGYGLAAISYDNTDILQKFTKEQSISYPLLSDQQAQTMQAYNILNKDYAVGDDNYGIPYPGVVVIDKEGKIVHKYFYEGYKDRVKFSDLYLQLSKGN</sequence>
<dbReference type="EMBL" id="PJAI02000003">
    <property type="protein sequence ID" value="TYK66700.1"/>
    <property type="molecule type" value="Genomic_DNA"/>
</dbReference>
<comment type="caution">
    <text evidence="2">The sequence shown here is derived from an EMBL/GenBank/DDBJ whole genome shotgun (WGS) entry which is preliminary data.</text>
</comment>
<dbReference type="Pfam" id="PF00578">
    <property type="entry name" value="AhpC-TSA"/>
    <property type="match status" value="1"/>
</dbReference>
<proteinExistence type="predicted"/>
<dbReference type="PROSITE" id="PS51352">
    <property type="entry name" value="THIOREDOXIN_2"/>
    <property type="match status" value="1"/>
</dbReference>
<reference evidence="2 3" key="1">
    <citation type="submission" date="2019-08" db="EMBL/GenBank/DDBJ databases">
        <title>Microbe sample from Colwellia echini.</title>
        <authorList>
            <person name="Christiansen L."/>
            <person name="Pathiraja D."/>
            <person name="Schultz-Johansen M."/>
            <person name="Choi I.-G."/>
            <person name="Stougaard P."/>
        </authorList>
    </citation>
    <scope>NUCLEOTIDE SEQUENCE [LARGE SCALE GENOMIC DNA]</scope>
    <source>
        <strain evidence="2 3">A3</strain>
    </source>
</reference>
<dbReference type="InterPro" id="IPR050553">
    <property type="entry name" value="Thioredoxin_ResA/DsbE_sf"/>
</dbReference>
<evidence type="ECO:0000313" key="3">
    <source>
        <dbReference type="Proteomes" id="UP000815846"/>
    </source>
</evidence>
<accession>A0ABY3MZS8</accession>
<evidence type="ECO:0000259" key="1">
    <source>
        <dbReference type="PROSITE" id="PS51352"/>
    </source>
</evidence>
<dbReference type="InterPro" id="IPR013766">
    <property type="entry name" value="Thioredoxin_domain"/>
</dbReference>
<dbReference type="Gene3D" id="3.40.30.10">
    <property type="entry name" value="Glutaredoxin"/>
    <property type="match status" value="1"/>
</dbReference>
<dbReference type="CDD" id="cd02970">
    <property type="entry name" value="PRX_like2"/>
    <property type="match status" value="1"/>
</dbReference>
<organism evidence="2 3">
    <name type="scientific">Colwellia echini</name>
    <dbReference type="NCBI Taxonomy" id="1982103"/>
    <lineage>
        <taxon>Bacteria</taxon>
        <taxon>Pseudomonadati</taxon>
        <taxon>Pseudomonadota</taxon>
        <taxon>Gammaproteobacteria</taxon>
        <taxon>Alteromonadales</taxon>
        <taxon>Colwelliaceae</taxon>
        <taxon>Colwellia</taxon>
    </lineage>
</organism>
<dbReference type="Proteomes" id="UP000815846">
    <property type="component" value="Unassembled WGS sequence"/>
</dbReference>
<name>A0ABY3MZS8_9GAMM</name>
<evidence type="ECO:0000313" key="2">
    <source>
        <dbReference type="EMBL" id="TYK66700.1"/>
    </source>
</evidence>
<dbReference type="InterPro" id="IPR036249">
    <property type="entry name" value="Thioredoxin-like_sf"/>
</dbReference>
<dbReference type="PANTHER" id="PTHR42852:SF13">
    <property type="entry name" value="PROTEIN DIPZ"/>
    <property type="match status" value="1"/>
</dbReference>
<protein>
    <submittedName>
        <fullName evidence="2">Peroxiredoxin family protein</fullName>
    </submittedName>
</protein>
<gene>
    <name evidence="2" type="ORF">CWS31_004245</name>
</gene>